<feature type="domain" description="Peptidase M20 dimerisation" evidence="5">
    <location>
        <begin position="180"/>
        <end position="286"/>
    </location>
</feature>
<evidence type="ECO:0000259" key="5">
    <source>
        <dbReference type="Pfam" id="PF07687"/>
    </source>
</evidence>
<protein>
    <recommendedName>
        <fullName evidence="5">Peptidase M20 dimerisation domain-containing protein</fullName>
    </recommendedName>
</protein>
<dbReference type="Pfam" id="PF01546">
    <property type="entry name" value="Peptidase_M20"/>
    <property type="match status" value="1"/>
</dbReference>
<dbReference type="PANTHER" id="PTHR43808:SF25">
    <property type="entry name" value="PEPTIDASE M20 DIMERISATION DOMAIN-CONTAINING PROTEIN"/>
    <property type="match status" value="1"/>
</dbReference>
<comment type="cofactor">
    <cofactor evidence="1">
        <name>Zn(2+)</name>
        <dbReference type="ChEBI" id="CHEBI:29105"/>
    </cofactor>
</comment>
<dbReference type="InterPro" id="IPR001261">
    <property type="entry name" value="ArgE/DapE_CS"/>
</dbReference>
<proteinExistence type="predicted"/>
<sequence length="392" mass="40664">MKSIMDRAREGHAVALAQALISTPSVNPELEEGGAGEAEVAELTAGWLTEWGLSVELSEVAPNRWNVIGRLGSEGSGPIVLLNGHLDTVGVAEMSIPPFAGELRDGRLWGRGSCDMKGGVAALLAATARLARDGHSGSVIVALTADEEHASLGMDALVCSGVRADAAVVCEPTSLAIMPSHKGFVWVDAIFRGIAAHGSRPDVGVDAIEHAGRYLARLKSLQEELEAADPHPLLGCGSFHAGTISGGSAPSVYPSQCKLVLERRTLPGEIPAQVMEEFQAVLEGLGEEIPKLDAELIQRLARPATEVPEGSSLVQGLVSACSVQGLKPAIEGMTAWVDAAFLNEMGTPAVCFGPGSIGQAHSADEWVNASEISTCADVLQQFVGGFQVGGDG</sequence>
<dbReference type="AlphaFoldDB" id="A0A381UJU6"/>
<dbReference type="InterPro" id="IPR036264">
    <property type="entry name" value="Bact_exopeptidase_dim_dom"/>
</dbReference>
<dbReference type="SUPFAM" id="SSF53187">
    <property type="entry name" value="Zn-dependent exopeptidases"/>
    <property type="match status" value="1"/>
</dbReference>
<dbReference type="Gene3D" id="3.40.630.10">
    <property type="entry name" value="Zn peptidases"/>
    <property type="match status" value="1"/>
</dbReference>
<dbReference type="EMBL" id="UINC01006582">
    <property type="protein sequence ID" value="SVA28419.1"/>
    <property type="molecule type" value="Genomic_DNA"/>
</dbReference>
<keyword evidence="4" id="KW-0862">Zinc</keyword>
<dbReference type="GO" id="GO:0046872">
    <property type="term" value="F:metal ion binding"/>
    <property type="evidence" value="ECO:0007669"/>
    <property type="project" value="UniProtKB-KW"/>
</dbReference>
<dbReference type="GO" id="GO:0016787">
    <property type="term" value="F:hydrolase activity"/>
    <property type="evidence" value="ECO:0007669"/>
    <property type="project" value="UniProtKB-KW"/>
</dbReference>
<dbReference type="Pfam" id="PF07687">
    <property type="entry name" value="M20_dimer"/>
    <property type="match status" value="1"/>
</dbReference>
<evidence type="ECO:0000313" key="6">
    <source>
        <dbReference type="EMBL" id="SVA28419.1"/>
    </source>
</evidence>
<dbReference type="InterPro" id="IPR002933">
    <property type="entry name" value="Peptidase_M20"/>
</dbReference>
<dbReference type="InterPro" id="IPR011650">
    <property type="entry name" value="Peptidase_M20_dimer"/>
</dbReference>
<evidence type="ECO:0000256" key="2">
    <source>
        <dbReference type="ARBA" id="ARBA00022723"/>
    </source>
</evidence>
<accession>A0A381UJU6</accession>
<organism evidence="6">
    <name type="scientific">marine metagenome</name>
    <dbReference type="NCBI Taxonomy" id="408172"/>
    <lineage>
        <taxon>unclassified sequences</taxon>
        <taxon>metagenomes</taxon>
        <taxon>ecological metagenomes</taxon>
    </lineage>
</organism>
<evidence type="ECO:0000256" key="4">
    <source>
        <dbReference type="ARBA" id="ARBA00022833"/>
    </source>
</evidence>
<evidence type="ECO:0000256" key="1">
    <source>
        <dbReference type="ARBA" id="ARBA00001947"/>
    </source>
</evidence>
<dbReference type="Gene3D" id="3.30.70.360">
    <property type="match status" value="1"/>
</dbReference>
<dbReference type="SUPFAM" id="SSF55031">
    <property type="entry name" value="Bacterial exopeptidase dimerisation domain"/>
    <property type="match status" value="1"/>
</dbReference>
<gene>
    <name evidence="6" type="ORF">METZ01_LOCUS81273</name>
</gene>
<dbReference type="InterPro" id="IPR050072">
    <property type="entry name" value="Peptidase_M20A"/>
</dbReference>
<dbReference type="PANTHER" id="PTHR43808">
    <property type="entry name" value="ACETYLORNITHINE DEACETYLASE"/>
    <property type="match status" value="1"/>
</dbReference>
<dbReference type="PROSITE" id="PS00758">
    <property type="entry name" value="ARGE_DAPE_CPG2_1"/>
    <property type="match status" value="1"/>
</dbReference>
<reference evidence="6" key="1">
    <citation type="submission" date="2018-05" db="EMBL/GenBank/DDBJ databases">
        <authorList>
            <person name="Lanie J.A."/>
            <person name="Ng W.-L."/>
            <person name="Kazmierczak K.M."/>
            <person name="Andrzejewski T.M."/>
            <person name="Davidsen T.M."/>
            <person name="Wayne K.J."/>
            <person name="Tettelin H."/>
            <person name="Glass J.I."/>
            <person name="Rusch D."/>
            <person name="Podicherti R."/>
            <person name="Tsui H.-C.T."/>
            <person name="Winkler M.E."/>
        </authorList>
    </citation>
    <scope>NUCLEOTIDE SEQUENCE</scope>
</reference>
<evidence type="ECO:0000256" key="3">
    <source>
        <dbReference type="ARBA" id="ARBA00022801"/>
    </source>
</evidence>
<keyword evidence="3" id="KW-0378">Hydrolase</keyword>
<name>A0A381UJU6_9ZZZZ</name>
<keyword evidence="2" id="KW-0479">Metal-binding</keyword>